<dbReference type="OrthoDB" id="5196263at2"/>
<dbReference type="STRING" id="1271860.SAMN05216174_102501"/>
<name>A0A1G6MDV5_9PSEU</name>
<reference evidence="3" key="1">
    <citation type="submission" date="2016-10" db="EMBL/GenBank/DDBJ databases">
        <authorList>
            <person name="Varghese N."/>
            <person name="Submissions S."/>
        </authorList>
    </citation>
    <scope>NUCLEOTIDE SEQUENCE [LARGE SCALE GENOMIC DNA]</scope>
    <source>
        <strain evidence="3">IBRC-M 10403</strain>
    </source>
</reference>
<keyword evidence="1" id="KW-0732">Signal</keyword>
<dbReference type="AlphaFoldDB" id="A0A1G6MDV5"/>
<organism evidence="2 3">
    <name type="scientific">Actinokineospora iranica</name>
    <dbReference type="NCBI Taxonomy" id="1271860"/>
    <lineage>
        <taxon>Bacteria</taxon>
        <taxon>Bacillati</taxon>
        <taxon>Actinomycetota</taxon>
        <taxon>Actinomycetes</taxon>
        <taxon>Pseudonocardiales</taxon>
        <taxon>Pseudonocardiaceae</taxon>
        <taxon>Actinokineospora</taxon>
    </lineage>
</organism>
<accession>A0A1G6MDV5</accession>
<dbReference type="EMBL" id="FMZZ01000002">
    <property type="protein sequence ID" value="SDC53631.1"/>
    <property type="molecule type" value="Genomic_DNA"/>
</dbReference>
<sequence length="160" mass="17091">MRSIGTKLAVAAAALVAGLATFTAPASAEAQQSTAAVRQCQAFNVGPDSASVPGDRLDDYFAGVQGGFANEELLCGNGQTYGAVHIELKHNVDNWDVTLECMRNVLDRGTFRAYDGKREWRFQWAPGRSAKVIAGMNGVITAYPEWDSGSAGSWDECGQQ</sequence>
<dbReference type="RefSeq" id="WP_139190556.1">
    <property type="nucleotide sequence ID" value="NZ_FMZZ01000002.1"/>
</dbReference>
<feature type="chain" id="PRO_5011511769" description="Secreted protein" evidence="1">
    <location>
        <begin position="29"/>
        <end position="160"/>
    </location>
</feature>
<evidence type="ECO:0000256" key="1">
    <source>
        <dbReference type="SAM" id="SignalP"/>
    </source>
</evidence>
<keyword evidence="3" id="KW-1185">Reference proteome</keyword>
<evidence type="ECO:0000313" key="3">
    <source>
        <dbReference type="Proteomes" id="UP000199501"/>
    </source>
</evidence>
<dbReference type="Proteomes" id="UP000199501">
    <property type="component" value="Unassembled WGS sequence"/>
</dbReference>
<protein>
    <recommendedName>
        <fullName evidence="4">Secreted protein</fullName>
    </recommendedName>
</protein>
<feature type="signal peptide" evidence="1">
    <location>
        <begin position="1"/>
        <end position="28"/>
    </location>
</feature>
<evidence type="ECO:0008006" key="4">
    <source>
        <dbReference type="Google" id="ProtNLM"/>
    </source>
</evidence>
<proteinExistence type="predicted"/>
<evidence type="ECO:0000313" key="2">
    <source>
        <dbReference type="EMBL" id="SDC53631.1"/>
    </source>
</evidence>
<gene>
    <name evidence="2" type="ORF">SAMN05216174_102501</name>
</gene>